<sequence>MLDVAFDLSRARARLQLLNIIYGLVTLVTCFAMWVDRYLWCECDRCDDRMRLAEFIAPRLFTIEAARCRARDHIRTATFALSWVTLTPFRYYVPMAVLAAPIRPPLRVLLRLVRIIAALFELAFDAIHTGLAMLAVLRGQLEKLPRPHLPLLPWLRWPRIGRRGSAPRLSRRLTNLATLVLPAADQERYSEEWHEELLGRSRIRRAFFVIGVWLTLSITAWRLHAYGRRQPV</sequence>
<feature type="transmembrane region" description="Helical" evidence="1">
    <location>
        <begin position="76"/>
        <end position="93"/>
    </location>
</feature>
<comment type="caution">
    <text evidence="2">The sequence shown here is derived from an EMBL/GenBank/DDBJ whole genome shotgun (WGS) entry which is preliminary data.</text>
</comment>
<evidence type="ECO:0000313" key="2">
    <source>
        <dbReference type="EMBL" id="GAA1995178.1"/>
    </source>
</evidence>
<proteinExistence type="predicted"/>
<gene>
    <name evidence="2" type="ORF">GCM10009838_69770</name>
</gene>
<evidence type="ECO:0000256" key="1">
    <source>
        <dbReference type="SAM" id="Phobius"/>
    </source>
</evidence>
<feature type="transmembrane region" description="Helical" evidence="1">
    <location>
        <begin position="113"/>
        <end position="137"/>
    </location>
</feature>
<dbReference type="RefSeq" id="WP_344661439.1">
    <property type="nucleotide sequence ID" value="NZ_BAAAQM010000054.1"/>
</dbReference>
<evidence type="ECO:0008006" key="4">
    <source>
        <dbReference type="Google" id="ProtNLM"/>
    </source>
</evidence>
<dbReference type="EMBL" id="BAAAQM010000054">
    <property type="protein sequence ID" value="GAA1995178.1"/>
    <property type="molecule type" value="Genomic_DNA"/>
</dbReference>
<feature type="transmembrane region" description="Helical" evidence="1">
    <location>
        <begin position="20"/>
        <end position="40"/>
    </location>
</feature>
<dbReference type="Proteomes" id="UP001499854">
    <property type="component" value="Unassembled WGS sequence"/>
</dbReference>
<evidence type="ECO:0000313" key="3">
    <source>
        <dbReference type="Proteomes" id="UP001499854"/>
    </source>
</evidence>
<reference evidence="2 3" key="1">
    <citation type="journal article" date="2019" name="Int. J. Syst. Evol. Microbiol.">
        <title>The Global Catalogue of Microorganisms (GCM) 10K type strain sequencing project: providing services to taxonomists for standard genome sequencing and annotation.</title>
        <authorList>
            <consortium name="The Broad Institute Genomics Platform"/>
            <consortium name="The Broad Institute Genome Sequencing Center for Infectious Disease"/>
            <person name="Wu L."/>
            <person name="Ma J."/>
        </authorList>
    </citation>
    <scope>NUCLEOTIDE SEQUENCE [LARGE SCALE GENOMIC DNA]</scope>
    <source>
        <strain evidence="2 3">JCM 16013</strain>
    </source>
</reference>
<keyword evidence="3" id="KW-1185">Reference proteome</keyword>
<feature type="transmembrane region" description="Helical" evidence="1">
    <location>
        <begin position="206"/>
        <end position="224"/>
    </location>
</feature>
<name>A0ABN2SZ39_9ACTN</name>
<accession>A0ABN2SZ39</accession>
<protein>
    <recommendedName>
        <fullName evidence="4">Ion transport domain-containing protein</fullName>
    </recommendedName>
</protein>
<keyword evidence="1" id="KW-0472">Membrane</keyword>
<keyword evidence="1" id="KW-1133">Transmembrane helix</keyword>
<organism evidence="2 3">
    <name type="scientific">Catenulispora subtropica</name>
    <dbReference type="NCBI Taxonomy" id="450798"/>
    <lineage>
        <taxon>Bacteria</taxon>
        <taxon>Bacillati</taxon>
        <taxon>Actinomycetota</taxon>
        <taxon>Actinomycetes</taxon>
        <taxon>Catenulisporales</taxon>
        <taxon>Catenulisporaceae</taxon>
        <taxon>Catenulispora</taxon>
    </lineage>
</organism>
<keyword evidence="1" id="KW-0812">Transmembrane</keyword>